<comment type="function">
    <text evidence="8">Also involved in hydrogenase metallocenter assembly, probably by participating in the nickel insertion step. This function in hydrogenase biosynthesis requires chaperone activity and the presence of the metal-binding domain, but not PPIase activity.</text>
</comment>
<evidence type="ECO:0000256" key="8">
    <source>
        <dbReference type="ARBA" id="ARBA00037071"/>
    </source>
</evidence>
<organism evidence="12 13">
    <name type="scientific">Gammaproteobacteria bacterium LSUCC0057</name>
    <dbReference type="NCBI Taxonomy" id="2559237"/>
    <lineage>
        <taxon>Bacteria</taxon>
        <taxon>Pseudomonadati</taxon>
        <taxon>Pseudomonadota</taxon>
        <taxon>Gammaproteobacteria</taxon>
        <taxon>Cellvibrionales</taxon>
        <taxon>Porticoccaceae</taxon>
        <taxon>SAR92 clade</taxon>
    </lineage>
</organism>
<comment type="similarity">
    <text evidence="3 10">Belongs to the FKBP-type PPIase family.</text>
</comment>
<evidence type="ECO:0000256" key="3">
    <source>
        <dbReference type="ARBA" id="ARBA00006577"/>
    </source>
</evidence>
<gene>
    <name evidence="12" type="ORF">E3W66_09370</name>
</gene>
<keyword evidence="7 9" id="KW-0413">Isomerase</keyword>
<proteinExistence type="inferred from homology"/>
<reference evidence="12 13" key="1">
    <citation type="submission" date="2019-03" db="EMBL/GenBank/DDBJ databases">
        <title>Draft genome of Gammaproteobacteria bacterium LSUCC0057, a member of the SAR92 clade.</title>
        <authorList>
            <person name="Lanclos V.C."/>
            <person name="Doiron C."/>
            <person name="Henson M.W."/>
            <person name="Thrash J.C."/>
        </authorList>
    </citation>
    <scope>NUCLEOTIDE SEQUENCE [LARGE SCALE GENOMIC DNA]</scope>
    <source>
        <strain evidence="12 13">LSUCC0057</strain>
    </source>
</reference>
<dbReference type="InterPro" id="IPR046357">
    <property type="entry name" value="PPIase_dom_sf"/>
</dbReference>
<evidence type="ECO:0000256" key="10">
    <source>
        <dbReference type="RuleBase" id="RU003915"/>
    </source>
</evidence>
<accession>A0A4Y8UER4</accession>
<keyword evidence="5 9" id="KW-0697">Rotamase</keyword>
<dbReference type="GO" id="GO:0003755">
    <property type="term" value="F:peptidyl-prolyl cis-trans isomerase activity"/>
    <property type="evidence" value="ECO:0007669"/>
    <property type="project" value="UniProtKB-UniRule"/>
</dbReference>
<keyword evidence="6" id="KW-0143">Chaperone</keyword>
<comment type="subcellular location">
    <subcellularLocation>
        <location evidence="2">Cytoplasm</location>
    </subcellularLocation>
</comment>
<dbReference type="PANTHER" id="PTHR47861:SF3">
    <property type="entry name" value="FKBP-TYPE PEPTIDYL-PROLYL CIS-TRANS ISOMERASE SLYD"/>
    <property type="match status" value="1"/>
</dbReference>
<dbReference type="Gene3D" id="3.10.50.40">
    <property type="match status" value="1"/>
</dbReference>
<feature type="domain" description="PPIase FKBP-type" evidence="11">
    <location>
        <begin position="6"/>
        <end position="95"/>
    </location>
</feature>
<keyword evidence="4" id="KW-0963">Cytoplasm</keyword>
<comment type="catalytic activity">
    <reaction evidence="1 9 10">
        <text>[protein]-peptidylproline (omega=180) = [protein]-peptidylproline (omega=0)</text>
        <dbReference type="Rhea" id="RHEA:16237"/>
        <dbReference type="Rhea" id="RHEA-COMP:10747"/>
        <dbReference type="Rhea" id="RHEA-COMP:10748"/>
        <dbReference type="ChEBI" id="CHEBI:83833"/>
        <dbReference type="ChEBI" id="CHEBI:83834"/>
        <dbReference type="EC" id="5.2.1.8"/>
    </reaction>
</comment>
<evidence type="ECO:0000256" key="4">
    <source>
        <dbReference type="ARBA" id="ARBA00022490"/>
    </source>
</evidence>
<dbReference type="EC" id="5.2.1.8" evidence="10"/>
<evidence type="ECO:0000313" key="12">
    <source>
        <dbReference type="EMBL" id="TFH67220.1"/>
    </source>
</evidence>
<dbReference type="SUPFAM" id="SSF54534">
    <property type="entry name" value="FKBP-like"/>
    <property type="match status" value="1"/>
</dbReference>
<evidence type="ECO:0000256" key="5">
    <source>
        <dbReference type="ARBA" id="ARBA00023110"/>
    </source>
</evidence>
<dbReference type="GO" id="GO:0005737">
    <property type="term" value="C:cytoplasm"/>
    <property type="evidence" value="ECO:0007669"/>
    <property type="project" value="UniProtKB-SubCell"/>
</dbReference>
<dbReference type="Proteomes" id="UP000298133">
    <property type="component" value="Unassembled WGS sequence"/>
</dbReference>
<dbReference type="InterPro" id="IPR001179">
    <property type="entry name" value="PPIase_FKBP_dom"/>
</dbReference>
<comment type="caution">
    <text evidence="12">The sequence shown here is derived from an EMBL/GenBank/DDBJ whole genome shotgun (WGS) entry which is preliminary data.</text>
</comment>
<evidence type="ECO:0000256" key="9">
    <source>
        <dbReference type="PROSITE-ProRule" id="PRU00277"/>
    </source>
</evidence>
<evidence type="ECO:0000256" key="6">
    <source>
        <dbReference type="ARBA" id="ARBA00023186"/>
    </source>
</evidence>
<dbReference type="GO" id="GO:0042026">
    <property type="term" value="P:protein refolding"/>
    <property type="evidence" value="ECO:0007669"/>
    <property type="project" value="UniProtKB-ARBA"/>
</dbReference>
<dbReference type="EMBL" id="SPIA01000004">
    <property type="protein sequence ID" value="TFH67220.1"/>
    <property type="molecule type" value="Genomic_DNA"/>
</dbReference>
<evidence type="ECO:0000259" key="11">
    <source>
        <dbReference type="PROSITE" id="PS50059"/>
    </source>
</evidence>
<dbReference type="AlphaFoldDB" id="A0A4Y8UER4"/>
<name>A0A4Y8UER4_9GAMM</name>
<keyword evidence="13" id="KW-1185">Reference proteome</keyword>
<evidence type="ECO:0000256" key="1">
    <source>
        <dbReference type="ARBA" id="ARBA00000971"/>
    </source>
</evidence>
<dbReference type="PROSITE" id="PS50059">
    <property type="entry name" value="FKBP_PPIASE"/>
    <property type="match status" value="1"/>
</dbReference>
<evidence type="ECO:0000256" key="2">
    <source>
        <dbReference type="ARBA" id="ARBA00004496"/>
    </source>
</evidence>
<evidence type="ECO:0000313" key="13">
    <source>
        <dbReference type="Proteomes" id="UP000298133"/>
    </source>
</evidence>
<evidence type="ECO:0000256" key="7">
    <source>
        <dbReference type="ARBA" id="ARBA00023235"/>
    </source>
</evidence>
<sequence>MAIAENSVVAFHYTLTDDQGTTIDSSAGKDPLAYLHGAGNIIPGLEKELLGKAVGDKLQVTVAPAEGYGDTLPEMIQEVPKEAFQGVESVEVGMQFEAQTEQGGAVPVTVTAVTETTVTVDGNHPLAGKTLHFDVEITDIREASAEELEHGHVHGPGGHHH</sequence>
<dbReference type="PANTHER" id="PTHR47861">
    <property type="entry name" value="FKBP-TYPE PEPTIDYL-PROLYL CIS-TRANS ISOMERASE SLYD"/>
    <property type="match status" value="1"/>
</dbReference>
<protein>
    <recommendedName>
        <fullName evidence="10">Peptidyl-prolyl cis-trans isomerase</fullName>
        <ecNumber evidence="10">5.2.1.8</ecNumber>
    </recommendedName>
</protein>
<dbReference type="OrthoDB" id="9808891at2"/>
<dbReference type="Pfam" id="PF00254">
    <property type="entry name" value="FKBP_C"/>
    <property type="match status" value="1"/>
</dbReference>